<dbReference type="OrthoDB" id="5989213at2759"/>
<evidence type="ECO:0000313" key="1">
    <source>
        <dbReference type="EMBL" id="KOF65390.1"/>
    </source>
</evidence>
<dbReference type="KEGG" id="obi:106882641"/>
<dbReference type="AlphaFoldDB" id="A0A0L8FLU2"/>
<dbReference type="GO" id="GO:0000387">
    <property type="term" value="P:spliceosomal snRNP assembly"/>
    <property type="evidence" value="ECO:0007669"/>
    <property type="project" value="InterPro"/>
</dbReference>
<dbReference type="GO" id="GO:0032797">
    <property type="term" value="C:SMN complex"/>
    <property type="evidence" value="ECO:0007669"/>
    <property type="project" value="InterPro"/>
</dbReference>
<protein>
    <recommendedName>
        <fullName evidence="2">Gem-associated protein 8</fullName>
    </recommendedName>
</protein>
<evidence type="ECO:0008006" key="2">
    <source>
        <dbReference type="Google" id="ProtNLM"/>
    </source>
</evidence>
<name>A0A0L8FLU2_OCTBM</name>
<dbReference type="STRING" id="37653.A0A0L8FLU2"/>
<dbReference type="OMA" id="IQMQFDR"/>
<reference evidence="1" key="1">
    <citation type="submission" date="2015-07" db="EMBL/GenBank/DDBJ databases">
        <title>MeaNS - Measles Nucleotide Surveillance Program.</title>
        <authorList>
            <person name="Tran T."/>
            <person name="Druce J."/>
        </authorList>
    </citation>
    <scope>NUCLEOTIDE SEQUENCE</scope>
    <source>
        <strain evidence="1">UCB-OBI-ISO-001</strain>
        <tissue evidence="1">Gonad</tissue>
    </source>
</reference>
<organism evidence="1">
    <name type="scientific">Octopus bimaculoides</name>
    <name type="common">California two-spotted octopus</name>
    <dbReference type="NCBI Taxonomy" id="37653"/>
    <lineage>
        <taxon>Eukaryota</taxon>
        <taxon>Metazoa</taxon>
        <taxon>Spiralia</taxon>
        <taxon>Lophotrochozoa</taxon>
        <taxon>Mollusca</taxon>
        <taxon>Cephalopoda</taxon>
        <taxon>Coleoidea</taxon>
        <taxon>Octopodiformes</taxon>
        <taxon>Octopoda</taxon>
        <taxon>Incirrata</taxon>
        <taxon>Octopodidae</taxon>
        <taxon>Octopus</taxon>
    </lineage>
</organism>
<accession>A0A0L8FLU2</accession>
<proteinExistence type="predicted"/>
<dbReference type="EMBL" id="KQ429463">
    <property type="protein sequence ID" value="KOF65389.1"/>
    <property type="molecule type" value="Genomic_DNA"/>
</dbReference>
<sequence>MKGKKSNKLHSYKKPSKNTCLSAATNSWFTHDYFSKYWQYYNYSTLWYMNHLNYIRNASQSAEWPVNMTMANDQQSSSIPSPPWHPNQQWSLSYHHKKQHNKFRHQRKSSSTCTATEPIDTTDDIEMKVPDSLLDFMIVSRKFREEREALKNKQDSEDAGQCINIEDVTDHLRTPSILPPSERPGSQRTLEIKQLYGKKASLIHSMETTLQMTYDQMVDLKQPKMWPNMPLKIVFT</sequence>
<dbReference type="PANTHER" id="PTHR16238:SF7">
    <property type="entry name" value="GEM-ASSOCIATED PROTEIN 8"/>
    <property type="match status" value="1"/>
</dbReference>
<gene>
    <name evidence="1" type="ORF">OCBIM_22015670mg</name>
</gene>
<dbReference type="InterPro" id="IPR034754">
    <property type="entry name" value="GEMIN8"/>
</dbReference>
<dbReference type="PANTHER" id="PTHR16238">
    <property type="entry name" value="GEM-ASSOCIATED PROTEIN 8"/>
    <property type="match status" value="1"/>
</dbReference>
<dbReference type="EMBL" id="KQ429463">
    <property type="protein sequence ID" value="KOF65390.1"/>
    <property type="molecule type" value="Genomic_DNA"/>
</dbReference>
<dbReference type="Pfam" id="PF15348">
    <property type="entry name" value="GEMIN8"/>
    <property type="match status" value="1"/>
</dbReference>